<accession>A0A6A6IIW1</accession>
<evidence type="ECO:0000313" key="2">
    <source>
        <dbReference type="Proteomes" id="UP000800094"/>
    </source>
</evidence>
<dbReference type="InterPro" id="IPR032675">
    <property type="entry name" value="LRR_dom_sf"/>
</dbReference>
<evidence type="ECO:0000313" key="1">
    <source>
        <dbReference type="EMBL" id="KAF2250159.1"/>
    </source>
</evidence>
<organism evidence="1 2">
    <name type="scientific">Trematosphaeria pertusa</name>
    <dbReference type="NCBI Taxonomy" id="390896"/>
    <lineage>
        <taxon>Eukaryota</taxon>
        <taxon>Fungi</taxon>
        <taxon>Dikarya</taxon>
        <taxon>Ascomycota</taxon>
        <taxon>Pezizomycotina</taxon>
        <taxon>Dothideomycetes</taxon>
        <taxon>Pleosporomycetidae</taxon>
        <taxon>Pleosporales</taxon>
        <taxon>Massarineae</taxon>
        <taxon>Trematosphaeriaceae</taxon>
        <taxon>Trematosphaeria</taxon>
    </lineage>
</organism>
<dbReference type="SUPFAM" id="SSF52047">
    <property type="entry name" value="RNI-like"/>
    <property type="match status" value="1"/>
</dbReference>
<dbReference type="RefSeq" id="XP_033685163.1">
    <property type="nucleotide sequence ID" value="XM_033833238.1"/>
</dbReference>
<dbReference type="AlphaFoldDB" id="A0A6A6IIW1"/>
<reference evidence="1" key="1">
    <citation type="journal article" date="2020" name="Stud. Mycol.">
        <title>101 Dothideomycetes genomes: a test case for predicting lifestyles and emergence of pathogens.</title>
        <authorList>
            <person name="Haridas S."/>
            <person name="Albert R."/>
            <person name="Binder M."/>
            <person name="Bloem J."/>
            <person name="Labutti K."/>
            <person name="Salamov A."/>
            <person name="Andreopoulos B."/>
            <person name="Baker S."/>
            <person name="Barry K."/>
            <person name="Bills G."/>
            <person name="Bluhm B."/>
            <person name="Cannon C."/>
            <person name="Castanera R."/>
            <person name="Culley D."/>
            <person name="Daum C."/>
            <person name="Ezra D."/>
            <person name="Gonzalez J."/>
            <person name="Henrissat B."/>
            <person name="Kuo A."/>
            <person name="Liang C."/>
            <person name="Lipzen A."/>
            <person name="Lutzoni F."/>
            <person name="Magnuson J."/>
            <person name="Mondo S."/>
            <person name="Nolan M."/>
            <person name="Ohm R."/>
            <person name="Pangilinan J."/>
            <person name="Park H.-J."/>
            <person name="Ramirez L."/>
            <person name="Alfaro M."/>
            <person name="Sun H."/>
            <person name="Tritt A."/>
            <person name="Yoshinaga Y."/>
            <person name="Zwiers L.-H."/>
            <person name="Turgeon B."/>
            <person name="Goodwin S."/>
            <person name="Spatafora J."/>
            <person name="Crous P."/>
            <person name="Grigoriev I."/>
        </authorList>
    </citation>
    <scope>NUCLEOTIDE SEQUENCE</scope>
    <source>
        <strain evidence="1">CBS 122368</strain>
    </source>
</reference>
<dbReference type="GeneID" id="54586568"/>
<gene>
    <name evidence="1" type="ORF">BU26DRAFT_564035</name>
</gene>
<evidence type="ECO:0008006" key="3">
    <source>
        <dbReference type="Google" id="ProtNLM"/>
    </source>
</evidence>
<protein>
    <recommendedName>
        <fullName evidence="3">F-box domain-containing protein</fullName>
    </recommendedName>
</protein>
<proteinExistence type="predicted"/>
<sequence>MADPPSAQQLSCTTINDFPEEILLEIVKNTKDSYSWDRKAVRKNYYNLCLVKPFRRVATEFLYYRIDHLGVGLVKLLHTVLLHPELAALIRVLDLGWETASDISPTKGDLDLVAEHIEKLALTAENEKSWILHLEDDWACATVYTAVLLLHAPNITVLGAPYDRDNFPVFLDEPCFYWAAAFHRNFYAAPQPPIPKYHQLKSISIIENSIYVEDIIPIFQLQSLQYLRVSALVELRTENAWAWPSSAFGKGMSNIKVLKLDDCGIEPEAQGLMVSACRALEEFCYEPSHYLTGKYRPASGVIDLNPISRALQASKLSLRKLIFHHTMISAFYDNCTMIAHHFRDFPRLETIHLDAALIFTAESPFPKLSCILPSGIKQLCIRHTWYDLFENLMSFDGPLSDMVGTAGTVFPSLMQLSIGTGGCFPAPGYDHRLEKEFSHRGIWAYSFWDGSGIR</sequence>
<dbReference type="Proteomes" id="UP000800094">
    <property type="component" value="Unassembled WGS sequence"/>
</dbReference>
<dbReference type="OrthoDB" id="3800927at2759"/>
<dbReference type="EMBL" id="ML987194">
    <property type="protein sequence ID" value="KAF2250159.1"/>
    <property type="molecule type" value="Genomic_DNA"/>
</dbReference>
<keyword evidence="2" id="KW-1185">Reference proteome</keyword>
<name>A0A6A6IIW1_9PLEO</name>
<dbReference type="Gene3D" id="3.80.10.10">
    <property type="entry name" value="Ribonuclease Inhibitor"/>
    <property type="match status" value="1"/>
</dbReference>